<proteinExistence type="predicted"/>
<evidence type="ECO:0000313" key="2">
    <source>
        <dbReference type="EMBL" id="GEU53895.1"/>
    </source>
</evidence>
<protein>
    <submittedName>
        <fullName evidence="2">Uncharacterized protein</fullName>
    </submittedName>
</protein>
<feature type="compositionally biased region" description="Basic and acidic residues" evidence="1">
    <location>
        <begin position="178"/>
        <end position="191"/>
    </location>
</feature>
<feature type="region of interest" description="Disordered" evidence="1">
    <location>
        <begin position="167"/>
        <end position="191"/>
    </location>
</feature>
<gene>
    <name evidence="2" type="ORF">Tci_025873</name>
</gene>
<dbReference type="EMBL" id="BKCJ010003245">
    <property type="protein sequence ID" value="GEU53895.1"/>
    <property type="molecule type" value="Genomic_DNA"/>
</dbReference>
<name>A0A6L2L0R4_TANCI</name>
<comment type="caution">
    <text evidence="2">The sequence shown here is derived from an EMBL/GenBank/DDBJ whole genome shotgun (WGS) entry which is preliminary data.</text>
</comment>
<sequence length="191" mass="21402">MILVPWKLLEVVVPGAKKPRGILLLKLESSDDDESLGEDASKQGRIDDIDADDDITLVNDQHDADNEMFDLDALNGEEVFVKEQVTVKNVVEEVVDVAQVSTALKTATISTEEITLAQALESLKTSKPKEMKLKEFDSIQEMFDGAFKRVNTFEDFRIEMVEGKENRAGEELIQESSNKQKVEDNKETAKL</sequence>
<accession>A0A6L2L0R4</accession>
<organism evidence="2">
    <name type="scientific">Tanacetum cinerariifolium</name>
    <name type="common">Dalmatian daisy</name>
    <name type="synonym">Chrysanthemum cinerariifolium</name>
    <dbReference type="NCBI Taxonomy" id="118510"/>
    <lineage>
        <taxon>Eukaryota</taxon>
        <taxon>Viridiplantae</taxon>
        <taxon>Streptophyta</taxon>
        <taxon>Embryophyta</taxon>
        <taxon>Tracheophyta</taxon>
        <taxon>Spermatophyta</taxon>
        <taxon>Magnoliopsida</taxon>
        <taxon>eudicotyledons</taxon>
        <taxon>Gunneridae</taxon>
        <taxon>Pentapetalae</taxon>
        <taxon>asterids</taxon>
        <taxon>campanulids</taxon>
        <taxon>Asterales</taxon>
        <taxon>Asteraceae</taxon>
        <taxon>Asteroideae</taxon>
        <taxon>Anthemideae</taxon>
        <taxon>Anthemidinae</taxon>
        <taxon>Tanacetum</taxon>
    </lineage>
</organism>
<reference evidence="2" key="1">
    <citation type="journal article" date="2019" name="Sci. Rep.">
        <title>Draft genome of Tanacetum cinerariifolium, the natural source of mosquito coil.</title>
        <authorList>
            <person name="Yamashiro T."/>
            <person name="Shiraishi A."/>
            <person name="Satake H."/>
            <person name="Nakayama K."/>
        </authorList>
    </citation>
    <scope>NUCLEOTIDE SEQUENCE</scope>
</reference>
<dbReference type="AlphaFoldDB" id="A0A6L2L0R4"/>
<evidence type="ECO:0000256" key="1">
    <source>
        <dbReference type="SAM" id="MobiDB-lite"/>
    </source>
</evidence>